<evidence type="ECO:0000313" key="2">
    <source>
        <dbReference type="Proteomes" id="UP000325315"/>
    </source>
</evidence>
<reference evidence="2" key="1">
    <citation type="journal article" date="2019" name="Plant Biotechnol. J.">
        <title>Genome sequencing of the Australian wild diploid species Gossypium australe highlights disease resistance and delayed gland morphogenesis.</title>
        <authorList>
            <person name="Cai Y."/>
            <person name="Cai X."/>
            <person name="Wang Q."/>
            <person name="Wang P."/>
            <person name="Zhang Y."/>
            <person name="Cai C."/>
            <person name="Xu Y."/>
            <person name="Wang K."/>
            <person name="Zhou Z."/>
            <person name="Wang C."/>
            <person name="Geng S."/>
            <person name="Li B."/>
            <person name="Dong Q."/>
            <person name="Hou Y."/>
            <person name="Wang H."/>
            <person name="Ai P."/>
            <person name="Liu Z."/>
            <person name="Yi F."/>
            <person name="Sun M."/>
            <person name="An G."/>
            <person name="Cheng J."/>
            <person name="Zhang Y."/>
            <person name="Shi Q."/>
            <person name="Xie Y."/>
            <person name="Shi X."/>
            <person name="Chang Y."/>
            <person name="Huang F."/>
            <person name="Chen Y."/>
            <person name="Hong S."/>
            <person name="Mi L."/>
            <person name="Sun Q."/>
            <person name="Zhang L."/>
            <person name="Zhou B."/>
            <person name="Peng R."/>
            <person name="Zhang X."/>
            <person name="Liu F."/>
        </authorList>
    </citation>
    <scope>NUCLEOTIDE SEQUENCE [LARGE SCALE GENOMIC DNA]</scope>
    <source>
        <strain evidence="2">cv. PA1801</strain>
    </source>
</reference>
<sequence>MGDKDSAVTALVSGDIEKLKAMKNGGGDDDDDDNGVFQVLDLHLHIGSYIPPVFGIEESGAHLTLVGR</sequence>
<accession>A0A5B6WWD7</accession>
<keyword evidence="1" id="KW-0032">Aminotransferase</keyword>
<dbReference type="EMBL" id="SMMG02000001">
    <property type="protein sequence ID" value="KAA3486240.1"/>
    <property type="molecule type" value="Genomic_DNA"/>
</dbReference>
<dbReference type="GO" id="GO:0008483">
    <property type="term" value="F:transaminase activity"/>
    <property type="evidence" value="ECO:0007669"/>
    <property type="project" value="UniProtKB-KW"/>
</dbReference>
<comment type="caution">
    <text evidence="1">The sequence shown here is derived from an EMBL/GenBank/DDBJ whole genome shotgun (WGS) entry which is preliminary data.</text>
</comment>
<name>A0A5B6WWD7_9ROSI</name>
<protein>
    <submittedName>
        <fullName evidence="1">Aminotransferase, class IV</fullName>
    </submittedName>
</protein>
<dbReference type="Proteomes" id="UP000325315">
    <property type="component" value="Unassembled WGS sequence"/>
</dbReference>
<organism evidence="1 2">
    <name type="scientific">Gossypium australe</name>
    <dbReference type="NCBI Taxonomy" id="47621"/>
    <lineage>
        <taxon>Eukaryota</taxon>
        <taxon>Viridiplantae</taxon>
        <taxon>Streptophyta</taxon>
        <taxon>Embryophyta</taxon>
        <taxon>Tracheophyta</taxon>
        <taxon>Spermatophyta</taxon>
        <taxon>Magnoliopsida</taxon>
        <taxon>eudicotyledons</taxon>
        <taxon>Gunneridae</taxon>
        <taxon>Pentapetalae</taxon>
        <taxon>rosids</taxon>
        <taxon>malvids</taxon>
        <taxon>Malvales</taxon>
        <taxon>Malvaceae</taxon>
        <taxon>Malvoideae</taxon>
        <taxon>Gossypium</taxon>
    </lineage>
</organism>
<keyword evidence="1" id="KW-0808">Transferase</keyword>
<dbReference type="AlphaFoldDB" id="A0A5B6WWD7"/>
<evidence type="ECO:0000313" key="1">
    <source>
        <dbReference type="EMBL" id="KAA3486240.1"/>
    </source>
</evidence>
<dbReference type="OrthoDB" id="59470at2759"/>
<keyword evidence="2" id="KW-1185">Reference proteome</keyword>
<gene>
    <name evidence="1" type="ORF">EPI10_030170</name>
</gene>
<proteinExistence type="predicted"/>